<dbReference type="SUPFAM" id="SSF53335">
    <property type="entry name" value="S-adenosyl-L-methionine-dependent methyltransferases"/>
    <property type="match status" value="1"/>
</dbReference>
<reference evidence="1 2" key="1">
    <citation type="journal article" date="2010" name="Proc. Natl. Acad. Sci. U.S.A.">
        <title>Enigmatic, ultrasmall, uncultivated Archaea.</title>
        <authorList>
            <person name="Baker B.J."/>
            <person name="Comolli L.R."/>
            <person name="Dick G.J."/>
            <person name="Hauser L.J."/>
            <person name="Hyatt D."/>
            <person name="Dill B.D."/>
            <person name="Land M.L."/>
            <person name="Verberkmoes N.C."/>
            <person name="Hettich R.L."/>
            <person name="Banfield J.F."/>
        </authorList>
    </citation>
    <scope>NUCLEOTIDE SEQUENCE [LARGE SCALE GENOMIC DNA]</scope>
</reference>
<organism evidence="1 2">
    <name type="scientific">Candidatus Parvarchaeum acidophilus ARMAN-5</name>
    <dbReference type="NCBI Taxonomy" id="662762"/>
    <lineage>
        <taxon>Archaea</taxon>
        <taxon>Candidatus Parvarchaeota</taxon>
        <taxon>Candidatus Parvarchaeum</taxon>
    </lineage>
</organism>
<dbReference type="AlphaFoldDB" id="D6GUP9"/>
<name>D6GUP9_PARA5</name>
<protein>
    <recommendedName>
        <fullName evidence="3">Methyltransferase type 11</fullName>
    </recommendedName>
</protein>
<gene>
    <name evidence="1" type="ORF">BJBARM5_0195</name>
</gene>
<evidence type="ECO:0008006" key="3">
    <source>
        <dbReference type="Google" id="ProtNLM"/>
    </source>
</evidence>
<proteinExistence type="predicted"/>
<dbReference type="Gene3D" id="3.40.50.150">
    <property type="entry name" value="Vaccinia Virus protein VP39"/>
    <property type="match status" value="1"/>
</dbReference>
<dbReference type="InterPro" id="IPR029063">
    <property type="entry name" value="SAM-dependent_MTases_sf"/>
</dbReference>
<accession>D6GUP9</accession>
<dbReference type="EMBL" id="GG745547">
    <property type="protein sequence ID" value="EFD93039.1"/>
    <property type="molecule type" value="Genomic_DNA"/>
</dbReference>
<evidence type="ECO:0000313" key="2">
    <source>
        <dbReference type="Proteomes" id="UP000009376"/>
    </source>
</evidence>
<dbReference type="Proteomes" id="UP000009376">
    <property type="component" value="Unassembled WGS sequence"/>
</dbReference>
<evidence type="ECO:0000313" key="1">
    <source>
        <dbReference type="EMBL" id="EFD93039.1"/>
    </source>
</evidence>
<sequence length="166" mass="19318">MNRARIWSTSDNKVITLLDIENDESVIDIGGRDGFYSKHMLTLTNNITVLDVNDAYFEELQNEGMKTIKADICEYSNGVYDIVFMANVYHDLVNECGLKALQNIQKIVRKKIAILDFKPEVSEFGPPLAIRLDKKRVINDMEKFNFKLVKEEDFISHYFLIFERNK</sequence>